<dbReference type="InterPro" id="IPR003342">
    <property type="entry name" value="ArnT-like_N"/>
</dbReference>
<proteinExistence type="inferred from homology"/>
<comment type="subcellular location">
    <subcellularLocation>
        <location evidence="1">Endomembrane system</location>
        <topology evidence="1">Multi-pass membrane protein</topology>
    </subcellularLocation>
</comment>
<dbReference type="InterPro" id="IPR027005">
    <property type="entry name" value="PMT-like"/>
</dbReference>
<feature type="transmembrane region" description="Helical" evidence="9">
    <location>
        <begin position="157"/>
        <end position="182"/>
    </location>
</feature>
<evidence type="ECO:0000259" key="10">
    <source>
        <dbReference type="Pfam" id="PF02366"/>
    </source>
</evidence>
<dbReference type="InterPro" id="IPR032421">
    <property type="entry name" value="PMT_4TMC"/>
</dbReference>
<evidence type="ECO:0000256" key="8">
    <source>
        <dbReference type="ARBA" id="ARBA00023136"/>
    </source>
</evidence>
<dbReference type="GO" id="GO:0004169">
    <property type="term" value="F:dolichyl-phosphate-mannose-protein mannosyltransferase activity"/>
    <property type="evidence" value="ECO:0007669"/>
    <property type="project" value="UniProtKB-EC"/>
</dbReference>
<evidence type="ECO:0000256" key="1">
    <source>
        <dbReference type="ARBA" id="ARBA00004127"/>
    </source>
</evidence>
<dbReference type="EC" id="2.4.1.109" evidence="12"/>
<evidence type="ECO:0000259" key="11">
    <source>
        <dbReference type="Pfam" id="PF16192"/>
    </source>
</evidence>
<feature type="transmembrane region" description="Helical" evidence="9">
    <location>
        <begin position="344"/>
        <end position="364"/>
    </location>
</feature>
<sequence length="389" mass="44581">MLGVWAFGMTPFGWRVVGALFGIGMLPVLYAFGKRIFKNSNYALVLTTLFAFDFMHFTQTRIATIDVYSVFFILLMYYYMYQYITMNFFVDGLKKTLKPLALSGLFFGIGAACKWTSIYAGAGLAVLLFGSLIARYLDYIQVNARDNDADKARVKEFWMLAGKTIAWCVLFFIVIPFAIYFASYLPYYIYESGQNPGYGLMGMKDTFVKYQEFMYSYHSNLKATHPYQSSWYSWPFTAKPMWYYFNSYIAPDQISTMSASGNPAVWWVSSIGAVALLWARMTKRVAPDRAMQIFTVGILANYLPWVLVTRCTFIYQFFATVPFLLMATVYALQKLEQKYRDAWFVKWFWVGLAILFFVLLYPGISGLPVSSGWASFISNLPGGKLMYGA</sequence>
<comment type="similarity">
    <text evidence="3">Belongs to the glycosyltransferase 39 family.</text>
</comment>
<dbReference type="Pfam" id="PF16192">
    <property type="entry name" value="PMT_4TMC"/>
    <property type="match status" value="1"/>
</dbReference>
<feature type="domain" description="ArnT-like N-terminal" evidence="10">
    <location>
        <begin position="7"/>
        <end position="184"/>
    </location>
</feature>
<keyword evidence="4 12" id="KW-0328">Glycosyltransferase</keyword>
<feature type="transmembrane region" description="Helical" evidence="9">
    <location>
        <begin position="12"/>
        <end position="30"/>
    </location>
</feature>
<dbReference type="GO" id="GO:0012505">
    <property type="term" value="C:endomembrane system"/>
    <property type="evidence" value="ECO:0007669"/>
    <property type="project" value="UniProtKB-SubCell"/>
</dbReference>
<evidence type="ECO:0000256" key="2">
    <source>
        <dbReference type="ARBA" id="ARBA00004922"/>
    </source>
</evidence>
<feature type="transmembrane region" description="Helical" evidence="9">
    <location>
        <begin position="118"/>
        <end position="137"/>
    </location>
</feature>
<keyword evidence="5 12" id="KW-0808">Transferase</keyword>
<feature type="transmembrane region" description="Helical" evidence="9">
    <location>
        <begin position="65"/>
        <end position="84"/>
    </location>
</feature>
<dbReference type="PANTHER" id="PTHR10050">
    <property type="entry name" value="DOLICHYL-PHOSPHATE-MANNOSE--PROTEIN MANNOSYLTRANSFERASE"/>
    <property type="match status" value="1"/>
</dbReference>
<evidence type="ECO:0000256" key="5">
    <source>
        <dbReference type="ARBA" id="ARBA00022679"/>
    </source>
</evidence>
<comment type="caution">
    <text evidence="12">The sequence shown here is derived from an EMBL/GenBank/DDBJ whole genome shotgun (WGS) entry which is preliminary data.</text>
</comment>
<evidence type="ECO:0000256" key="9">
    <source>
        <dbReference type="SAM" id="Phobius"/>
    </source>
</evidence>
<keyword evidence="8 9" id="KW-0472">Membrane</keyword>
<name>A0A645D698_9ZZZZ</name>
<comment type="pathway">
    <text evidence="2">Protein modification; protein glycosylation.</text>
</comment>
<accession>A0A645D698</accession>
<dbReference type="GO" id="GO:0016020">
    <property type="term" value="C:membrane"/>
    <property type="evidence" value="ECO:0007669"/>
    <property type="project" value="InterPro"/>
</dbReference>
<evidence type="ECO:0000256" key="7">
    <source>
        <dbReference type="ARBA" id="ARBA00022989"/>
    </source>
</evidence>
<evidence type="ECO:0000313" key="12">
    <source>
        <dbReference type="EMBL" id="MPM84598.1"/>
    </source>
</evidence>
<evidence type="ECO:0000256" key="6">
    <source>
        <dbReference type="ARBA" id="ARBA00022692"/>
    </source>
</evidence>
<reference evidence="12" key="1">
    <citation type="submission" date="2019-08" db="EMBL/GenBank/DDBJ databases">
        <authorList>
            <person name="Kucharzyk K."/>
            <person name="Murdoch R.W."/>
            <person name="Higgins S."/>
            <person name="Loffler F."/>
        </authorList>
    </citation>
    <scope>NUCLEOTIDE SEQUENCE</scope>
</reference>
<keyword evidence="7 9" id="KW-1133">Transmembrane helix</keyword>
<evidence type="ECO:0000256" key="4">
    <source>
        <dbReference type="ARBA" id="ARBA00022676"/>
    </source>
</evidence>
<dbReference type="AlphaFoldDB" id="A0A645D698"/>
<dbReference type="Pfam" id="PF02366">
    <property type="entry name" value="PMT"/>
    <property type="match status" value="1"/>
</dbReference>
<evidence type="ECO:0000256" key="3">
    <source>
        <dbReference type="ARBA" id="ARBA00007222"/>
    </source>
</evidence>
<feature type="transmembrane region" description="Helical" evidence="9">
    <location>
        <begin position="264"/>
        <end position="281"/>
    </location>
</feature>
<dbReference type="EMBL" id="VSSQ01033100">
    <property type="protein sequence ID" value="MPM84598.1"/>
    <property type="molecule type" value="Genomic_DNA"/>
</dbReference>
<dbReference type="UniPathway" id="UPA00378"/>
<feature type="domain" description="Protein O-mannosyl-transferase C-terminal four TM" evidence="11">
    <location>
        <begin position="206"/>
        <end position="371"/>
    </location>
</feature>
<keyword evidence="6 9" id="KW-0812">Transmembrane</keyword>
<feature type="transmembrane region" description="Helical" evidence="9">
    <location>
        <begin position="290"/>
        <end position="307"/>
    </location>
</feature>
<gene>
    <name evidence="12" type="primary">pmt_1</name>
    <name evidence="12" type="ORF">SDC9_131671</name>
</gene>
<feature type="transmembrane region" description="Helical" evidence="9">
    <location>
        <begin position="313"/>
        <end position="332"/>
    </location>
</feature>
<organism evidence="12">
    <name type="scientific">bioreactor metagenome</name>
    <dbReference type="NCBI Taxonomy" id="1076179"/>
    <lineage>
        <taxon>unclassified sequences</taxon>
        <taxon>metagenomes</taxon>
        <taxon>ecological metagenomes</taxon>
    </lineage>
</organism>
<protein>
    <submittedName>
        <fullName evidence="12">Putative dolichyl-phosphate-mannose--protein mannosyltransferase</fullName>
        <ecNumber evidence="12">2.4.1.109</ecNumber>
    </submittedName>
</protein>